<accession>A0A6V7RLC8</accession>
<dbReference type="GO" id="GO:0015628">
    <property type="term" value="P:protein secretion by the type II secretion system"/>
    <property type="evidence" value="ECO:0007669"/>
    <property type="project" value="TreeGrafter"/>
</dbReference>
<dbReference type="InterPro" id="IPR003583">
    <property type="entry name" value="Hlx-hairpin-Hlx_DNA-bd_motif"/>
</dbReference>
<dbReference type="InterPro" id="IPR010994">
    <property type="entry name" value="RuvA_2-like"/>
</dbReference>
<dbReference type="GO" id="GO:0015627">
    <property type="term" value="C:type II protein secretion system complex"/>
    <property type="evidence" value="ECO:0007669"/>
    <property type="project" value="TreeGrafter"/>
</dbReference>
<keyword evidence="1" id="KW-0812">Transmembrane</keyword>
<proteinExistence type="predicted"/>
<dbReference type="GO" id="GO:0006281">
    <property type="term" value="P:DNA repair"/>
    <property type="evidence" value="ECO:0007669"/>
    <property type="project" value="InterPro"/>
</dbReference>
<dbReference type="Proteomes" id="UP000589351">
    <property type="component" value="Unassembled WGS sequence"/>
</dbReference>
<dbReference type="Gene3D" id="1.10.150.280">
    <property type="entry name" value="AF1531-like domain"/>
    <property type="match status" value="1"/>
</dbReference>
<protein>
    <submittedName>
        <fullName evidence="3">ComE operon protein 1</fullName>
    </submittedName>
</protein>
<dbReference type="EMBL" id="CAJEWD010000008">
    <property type="protein sequence ID" value="CAD2078354.1"/>
    <property type="molecule type" value="Genomic_DNA"/>
</dbReference>
<evidence type="ECO:0000313" key="3">
    <source>
        <dbReference type="EMBL" id="CAD2078354.1"/>
    </source>
</evidence>
<feature type="domain" description="Helix-hairpin-helix DNA-binding motif class 1" evidence="2">
    <location>
        <begin position="157"/>
        <end position="176"/>
    </location>
</feature>
<feature type="transmembrane region" description="Helical" evidence="1">
    <location>
        <begin position="12"/>
        <end position="32"/>
    </location>
</feature>
<dbReference type="Pfam" id="PF12836">
    <property type="entry name" value="HHH_3"/>
    <property type="match status" value="1"/>
</dbReference>
<keyword evidence="4" id="KW-1185">Reference proteome</keyword>
<dbReference type="SUPFAM" id="SSF47781">
    <property type="entry name" value="RuvA domain 2-like"/>
    <property type="match status" value="1"/>
</dbReference>
<evidence type="ECO:0000256" key="1">
    <source>
        <dbReference type="SAM" id="Phobius"/>
    </source>
</evidence>
<name>A0A6V7RLC8_9STAP</name>
<dbReference type="NCBIfam" id="TIGR00426">
    <property type="entry name" value="competence protein ComEA helix-hairpin-helix repeat region"/>
    <property type="match status" value="1"/>
</dbReference>
<dbReference type="RefSeq" id="WP_185125860.1">
    <property type="nucleotide sequence ID" value="NZ_CAJEWD010000008.1"/>
</dbReference>
<keyword evidence="1" id="KW-1133">Transmembrane helix</keyword>
<evidence type="ECO:0000259" key="2">
    <source>
        <dbReference type="SMART" id="SM00278"/>
    </source>
</evidence>
<dbReference type="InterPro" id="IPR051675">
    <property type="entry name" value="Endo/Exo/Phosphatase_dom_1"/>
</dbReference>
<gene>
    <name evidence="3" type="primary">comEA</name>
    <name evidence="3" type="ORF">JEODO184_01355</name>
</gene>
<dbReference type="GO" id="GO:0003677">
    <property type="term" value="F:DNA binding"/>
    <property type="evidence" value="ECO:0007669"/>
    <property type="project" value="InterPro"/>
</dbReference>
<comment type="caution">
    <text evidence="3">The sequence shown here is derived from an EMBL/GenBank/DDBJ whole genome shotgun (WGS) entry which is preliminary data.</text>
</comment>
<dbReference type="PANTHER" id="PTHR21180:SF32">
    <property type="entry name" value="ENDONUCLEASE_EXONUCLEASE_PHOSPHATASE FAMILY DOMAIN-CONTAINING PROTEIN 1"/>
    <property type="match status" value="1"/>
</dbReference>
<evidence type="ECO:0000313" key="4">
    <source>
        <dbReference type="Proteomes" id="UP000589351"/>
    </source>
</evidence>
<dbReference type="AlphaFoldDB" id="A0A6V7RLC8"/>
<sequence>MDIRSFFEQYRAYLISAGIITVVLVFLLLKLFQGQEVEETPFPIDTSVVEETTEDLEETLPTTVFVEVKGAVNAPGVYELPGDARIKNVLDIAAVSKNADLLTVNQSLKLKDEMVIYVPFKGELDSKEIPYLTTGDSTNLEGSEESSKVNINTADVSELTTLNGIGEKKAQAIIEYREEFGLFSKVEDLMNISGIGEKTFENLQADITIN</sequence>
<feature type="domain" description="Helix-hairpin-helix DNA-binding motif class 1" evidence="2">
    <location>
        <begin position="187"/>
        <end position="206"/>
    </location>
</feature>
<reference evidence="3 4" key="1">
    <citation type="submission" date="2020-07" db="EMBL/GenBank/DDBJ databases">
        <authorList>
            <person name="Criscuolo A."/>
        </authorList>
    </citation>
    <scope>NUCLEOTIDE SEQUENCE [LARGE SCALE GENOMIC DNA]</scope>
    <source>
        <strain evidence="3">CIP111649</strain>
    </source>
</reference>
<dbReference type="InterPro" id="IPR004509">
    <property type="entry name" value="Competence_ComEA_HhH"/>
</dbReference>
<keyword evidence="1" id="KW-0472">Membrane</keyword>
<dbReference type="SMART" id="SM00278">
    <property type="entry name" value="HhH1"/>
    <property type="match status" value="2"/>
</dbReference>
<dbReference type="PANTHER" id="PTHR21180">
    <property type="entry name" value="ENDONUCLEASE/EXONUCLEASE/PHOSPHATASE FAMILY DOMAIN-CONTAINING PROTEIN 1"/>
    <property type="match status" value="1"/>
</dbReference>
<organism evidence="3 4">
    <name type="scientific">Jeotgalicoccus meleagridis</name>
    <dbReference type="NCBI Taxonomy" id="2759181"/>
    <lineage>
        <taxon>Bacteria</taxon>
        <taxon>Bacillati</taxon>
        <taxon>Bacillota</taxon>
        <taxon>Bacilli</taxon>
        <taxon>Bacillales</taxon>
        <taxon>Staphylococcaceae</taxon>
        <taxon>Jeotgalicoccus</taxon>
    </lineage>
</organism>